<proteinExistence type="predicted"/>
<evidence type="ECO:0000313" key="2">
    <source>
        <dbReference type="Proteomes" id="UP000234237"/>
    </source>
</evidence>
<name>A0A2K9IVG6_9BACI</name>
<organism evidence="1 2">
    <name type="scientific">Virgibacillus dokdonensis</name>
    <dbReference type="NCBI Taxonomy" id="302167"/>
    <lineage>
        <taxon>Bacteria</taxon>
        <taxon>Bacillati</taxon>
        <taxon>Bacillota</taxon>
        <taxon>Bacilli</taxon>
        <taxon>Bacillales</taxon>
        <taxon>Bacillaceae</taxon>
        <taxon>Virgibacillus</taxon>
    </lineage>
</organism>
<dbReference type="AlphaFoldDB" id="A0A2K9IVG6"/>
<dbReference type="STRING" id="302167.GCA_900166595_03524"/>
<protein>
    <submittedName>
        <fullName evidence="1">Uncharacterized protein</fullName>
    </submittedName>
</protein>
<dbReference type="EMBL" id="CP018622">
    <property type="protein sequence ID" value="AUJ23769.1"/>
    <property type="molecule type" value="Genomic_DNA"/>
</dbReference>
<dbReference type="RefSeq" id="WP_077706164.1">
    <property type="nucleotide sequence ID" value="NZ_CP018622.1"/>
</dbReference>
<reference evidence="2" key="1">
    <citation type="submission" date="2016-11" db="EMBL/GenBank/DDBJ databases">
        <title>Complete genome sequence of Virgibacillus pantothenticus 21D, a halophilic bacterium isolated from the deep hypersaline anoxic basin Discovery in the Mediterranean Sea.</title>
        <authorList>
            <person name="Zeaiter Z."/>
            <person name="Booth J.M."/>
            <person name="Prosdocimi E.M."/>
            <person name="Mapelli F."/>
            <person name="Fusi M."/>
            <person name="Daffonchio D."/>
            <person name="Borin S."/>
            <person name="Crotti E."/>
        </authorList>
    </citation>
    <scope>NUCLEOTIDE SEQUENCE [LARGE SCALE GENOMIC DNA]</scope>
    <source>
        <strain evidence="2">21D</strain>
    </source>
</reference>
<dbReference type="Proteomes" id="UP000234237">
    <property type="component" value="Chromosome"/>
</dbReference>
<sequence>MNNEEMEKLWKESIYSLIKNHLEALREDTSSPNSSFVYLENNTLQMIMAYMFMNMNRLTDYSNNSMDTAELVDIENNLDALIDYSKKEFETILGMLKG</sequence>
<evidence type="ECO:0000313" key="1">
    <source>
        <dbReference type="EMBL" id="AUJ23769.1"/>
    </source>
</evidence>
<accession>A0A2K9IVG6</accession>
<dbReference type="KEGG" id="vpn:A21D_00656"/>
<gene>
    <name evidence="1" type="ORF">A21D_00656</name>
</gene>